<feature type="transmembrane region" description="Helical" evidence="9">
    <location>
        <begin position="329"/>
        <end position="353"/>
    </location>
</feature>
<feature type="transmembrane region" description="Helical" evidence="9">
    <location>
        <begin position="238"/>
        <end position="262"/>
    </location>
</feature>
<evidence type="ECO:0000256" key="8">
    <source>
        <dbReference type="SAM" id="MobiDB-lite"/>
    </source>
</evidence>
<feature type="transmembrane region" description="Helical" evidence="9">
    <location>
        <begin position="61"/>
        <end position="84"/>
    </location>
</feature>
<feature type="transmembrane region" description="Helical" evidence="9">
    <location>
        <begin position="207"/>
        <end position="226"/>
    </location>
</feature>
<keyword evidence="3" id="KW-0813">Transport</keyword>
<dbReference type="InterPro" id="IPR051629">
    <property type="entry name" value="Sulfite_efflux_TDT"/>
</dbReference>
<sequence>MDGSVPTEATTVPTTTPASTTSATTTTTASHRTHHSTAAGASWSIPARLDDPRIFTGWRRIVLNFAPSWFAVNMGTGVTSILLYNAPYRFPGQRQIGLAIFALNAVLFLTFLAISVLRYYLWPPVFGMMLRSKTQSFFCGCFSMGLSTLVNMLVFSGLARSQGINGNMMYFVWALWWFNAVISIIICIGIPLIMFEAHGQTPDTLQATWLLPAVSPIVSSATGGVVAEVLPDQFARYTLIACYIIWGIGFLPSFVFLGTYYVRLAMYRLPPAGLAISAFLPVGPCGQGAFALLQFSRVGRDLALRSGQGIMPRIAQDTLNLPGTNLSVLAANIVFAGTIPVALAIWGLGAYWLTIAVSNTLYRWRVNKSIPFNIGWWGLTFPLGVFTTATIQLAVQLDSNTFRVLGTIFVWCETVMWTLCSCFTVSRALCGTIFVAPCLEKIVAEMQQRQAVPQQKVG</sequence>
<dbReference type="OrthoDB" id="1099at2759"/>
<accession>A0A4P9WY23</accession>
<dbReference type="CDD" id="cd09318">
    <property type="entry name" value="TDT_SSU1"/>
    <property type="match status" value="1"/>
</dbReference>
<dbReference type="PANTHER" id="PTHR31686:SF1">
    <property type="entry name" value="SULFITE EFFLUX PUMP SSU1"/>
    <property type="match status" value="1"/>
</dbReference>
<feature type="transmembrane region" description="Helical" evidence="9">
    <location>
        <begin position="170"/>
        <end position="195"/>
    </location>
</feature>
<dbReference type="Proteomes" id="UP000274922">
    <property type="component" value="Unassembled WGS sequence"/>
</dbReference>
<dbReference type="FunFam" id="1.50.10.150:FF:000004">
    <property type="entry name" value="Malic acid transporter"/>
    <property type="match status" value="1"/>
</dbReference>
<keyword evidence="6 9" id="KW-1133">Transmembrane helix</keyword>
<dbReference type="InterPro" id="IPR004695">
    <property type="entry name" value="SLAC1/Mae1/Ssu1/TehA"/>
</dbReference>
<keyword evidence="4" id="KW-1003">Cell membrane</keyword>
<feature type="transmembrane region" description="Helical" evidence="9">
    <location>
        <begin position="374"/>
        <end position="395"/>
    </location>
</feature>
<comment type="subcellular location">
    <subcellularLocation>
        <location evidence="1">Cell membrane</location>
        <topology evidence="1">Multi-pass membrane protein</topology>
    </subcellularLocation>
</comment>
<organism evidence="10 11">
    <name type="scientific">Caulochytrium protostelioides</name>
    <dbReference type="NCBI Taxonomy" id="1555241"/>
    <lineage>
        <taxon>Eukaryota</taxon>
        <taxon>Fungi</taxon>
        <taxon>Fungi incertae sedis</taxon>
        <taxon>Chytridiomycota</taxon>
        <taxon>Chytridiomycota incertae sedis</taxon>
        <taxon>Chytridiomycetes</taxon>
        <taxon>Caulochytriales</taxon>
        <taxon>Caulochytriaceae</taxon>
        <taxon>Caulochytrium</taxon>
    </lineage>
</organism>
<dbReference type="Pfam" id="PF03595">
    <property type="entry name" value="SLAC1"/>
    <property type="match status" value="1"/>
</dbReference>
<evidence type="ECO:0000256" key="3">
    <source>
        <dbReference type="ARBA" id="ARBA00022448"/>
    </source>
</evidence>
<reference evidence="11" key="1">
    <citation type="journal article" date="2018" name="Nat. Microbiol.">
        <title>Leveraging single-cell genomics to expand the fungal tree of life.</title>
        <authorList>
            <person name="Ahrendt S.R."/>
            <person name="Quandt C.A."/>
            <person name="Ciobanu D."/>
            <person name="Clum A."/>
            <person name="Salamov A."/>
            <person name="Andreopoulos B."/>
            <person name="Cheng J.F."/>
            <person name="Woyke T."/>
            <person name="Pelin A."/>
            <person name="Henrissat B."/>
            <person name="Reynolds N.K."/>
            <person name="Benny G.L."/>
            <person name="Smith M.E."/>
            <person name="James T.Y."/>
            <person name="Grigoriev I.V."/>
        </authorList>
    </citation>
    <scope>NUCLEOTIDE SEQUENCE [LARGE SCALE GENOMIC DNA]</scope>
    <source>
        <strain evidence="11">ATCC 52028</strain>
    </source>
</reference>
<protein>
    <recommendedName>
        <fullName evidence="12">C4-dicarboxylate transporter/malic acid transport protein</fullName>
    </recommendedName>
</protein>
<feature type="region of interest" description="Disordered" evidence="8">
    <location>
        <begin position="1"/>
        <end position="38"/>
    </location>
</feature>
<comment type="similarity">
    <text evidence="2">Belongs to the tellurite-resistance/dicarboxylate transporter (TDT) family.</text>
</comment>
<dbReference type="GO" id="GO:0005886">
    <property type="term" value="C:plasma membrane"/>
    <property type="evidence" value="ECO:0007669"/>
    <property type="project" value="UniProtKB-SubCell"/>
</dbReference>
<dbReference type="PANTHER" id="PTHR31686">
    <property type="match status" value="1"/>
</dbReference>
<dbReference type="STRING" id="1555241.A0A4P9WY23"/>
<dbReference type="EMBL" id="ML014457">
    <property type="protein sequence ID" value="RKO98389.1"/>
    <property type="molecule type" value="Genomic_DNA"/>
</dbReference>
<evidence type="ECO:0000256" key="6">
    <source>
        <dbReference type="ARBA" id="ARBA00022989"/>
    </source>
</evidence>
<evidence type="ECO:0000256" key="4">
    <source>
        <dbReference type="ARBA" id="ARBA00022475"/>
    </source>
</evidence>
<evidence type="ECO:0008006" key="12">
    <source>
        <dbReference type="Google" id="ProtNLM"/>
    </source>
</evidence>
<dbReference type="InterPro" id="IPR038665">
    <property type="entry name" value="Voltage-dep_anion_channel_sf"/>
</dbReference>
<keyword evidence="7 9" id="KW-0472">Membrane</keyword>
<evidence type="ECO:0000256" key="7">
    <source>
        <dbReference type="ARBA" id="ARBA00023136"/>
    </source>
</evidence>
<gene>
    <name evidence="10" type="ORF">CXG81DRAFT_30465</name>
</gene>
<evidence type="ECO:0000256" key="1">
    <source>
        <dbReference type="ARBA" id="ARBA00004651"/>
    </source>
</evidence>
<dbReference type="GO" id="GO:0000319">
    <property type="term" value="F:sulfite transmembrane transporter activity"/>
    <property type="evidence" value="ECO:0007669"/>
    <property type="project" value="TreeGrafter"/>
</dbReference>
<evidence type="ECO:0000313" key="11">
    <source>
        <dbReference type="Proteomes" id="UP000274922"/>
    </source>
</evidence>
<dbReference type="AlphaFoldDB" id="A0A4P9WY23"/>
<feature type="transmembrane region" description="Helical" evidence="9">
    <location>
        <begin position="415"/>
        <end position="439"/>
    </location>
</feature>
<keyword evidence="5 9" id="KW-0812">Transmembrane</keyword>
<evidence type="ECO:0000256" key="9">
    <source>
        <dbReference type="SAM" id="Phobius"/>
    </source>
</evidence>
<dbReference type="Gene3D" id="1.50.10.150">
    <property type="entry name" value="Voltage-dependent anion channel"/>
    <property type="match status" value="1"/>
</dbReference>
<evidence type="ECO:0000313" key="10">
    <source>
        <dbReference type="EMBL" id="RKO98389.1"/>
    </source>
</evidence>
<feature type="transmembrane region" description="Helical" evidence="9">
    <location>
        <begin position="137"/>
        <end position="158"/>
    </location>
</feature>
<keyword evidence="11" id="KW-1185">Reference proteome</keyword>
<proteinExistence type="inferred from homology"/>
<evidence type="ECO:0000256" key="2">
    <source>
        <dbReference type="ARBA" id="ARBA00008566"/>
    </source>
</evidence>
<evidence type="ECO:0000256" key="5">
    <source>
        <dbReference type="ARBA" id="ARBA00022692"/>
    </source>
</evidence>
<feature type="transmembrane region" description="Helical" evidence="9">
    <location>
        <begin position="96"/>
        <end position="117"/>
    </location>
</feature>
<name>A0A4P9WY23_9FUNG</name>